<feature type="region of interest" description="Disordered" evidence="1">
    <location>
        <begin position="1"/>
        <end position="28"/>
    </location>
</feature>
<name>A0AAV7VAZ3_PLEWA</name>
<proteinExistence type="predicted"/>
<sequence length="100" mass="10375">MVDRYSVSPDAGARRALPSTPDTLVSGKTLRLKPEGAALFPQQGLYRRGAPHVLRCSAADSSTGAQVQDAGRVPKALHIGILSSSEGRPRGRGNATPPSG</sequence>
<evidence type="ECO:0000313" key="2">
    <source>
        <dbReference type="EMBL" id="KAJ1198755.1"/>
    </source>
</evidence>
<dbReference type="Proteomes" id="UP001066276">
    <property type="component" value="Chromosome 2_1"/>
</dbReference>
<dbReference type="EMBL" id="JANPWB010000003">
    <property type="protein sequence ID" value="KAJ1198755.1"/>
    <property type="molecule type" value="Genomic_DNA"/>
</dbReference>
<keyword evidence="3" id="KW-1185">Reference proteome</keyword>
<evidence type="ECO:0000256" key="1">
    <source>
        <dbReference type="SAM" id="MobiDB-lite"/>
    </source>
</evidence>
<protein>
    <submittedName>
        <fullName evidence="2">Uncharacterized protein</fullName>
    </submittedName>
</protein>
<reference evidence="2" key="1">
    <citation type="journal article" date="2022" name="bioRxiv">
        <title>Sequencing and chromosome-scale assembly of the giantPleurodeles waltlgenome.</title>
        <authorList>
            <person name="Brown T."/>
            <person name="Elewa A."/>
            <person name="Iarovenko S."/>
            <person name="Subramanian E."/>
            <person name="Araus A.J."/>
            <person name="Petzold A."/>
            <person name="Susuki M."/>
            <person name="Suzuki K.-i.T."/>
            <person name="Hayashi T."/>
            <person name="Toyoda A."/>
            <person name="Oliveira C."/>
            <person name="Osipova E."/>
            <person name="Leigh N.D."/>
            <person name="Simon A."/>
            <person name="Yun M.H."/>
        </authorList>
    </citation>
    <scope>NUCLEOTIDE SEQUENCE</scope>
    <source>
        <strain evidence="2">20211129_DDA</strain>
        <tissue evidence="2">Liver</tissue>
    </source>
</reference>
<evidence type="ECO:0000313" key="3">
    <source>
        <dbReference type="Proteomes" id="UP001066276"/>
    </source>
</evidence>
<gene>
    <name evidence="2" type="ORF">NDU88_002594</name>
</gene>
<feature type="region of interest" description="Disordered" evidence="1">
    <location>
        <begin position="81"/>
        <end position="100"/>
    </location>
</feature>
<organism evidence="2 3">
    <name type="scientific">Pleurodeles waltl</name>
    <name type="common">Iberian ribbed newt</name>
    <dbReference type="NCBI Taxonomy" id="8319"/>
    <lineage>
        <taxon>Eukaryota</taxon>
        <taxon>Metazoa</taxon>
        <taxon>Chordata</taxon>
        <taxon>Craniata</taxon>
        <taxon>Vertebrata</taxon>
        <taxon>Euteleostomi</taxon>
        <taxon>Amphibia</taxon>
        <taxon>Batrachia</taxon>
        <taxon>Caudata</taxon>
        <taxon>Salamandroidea</taxon>
        <taxon>Salamandridae</taxon>
        <taxon>Pleurodelinae</taxon>
        <taxon>Pleurodeles</taxon>
    </lineage>
</organism>
<accession>A0AAV7VAZ3</accession>
<dbReference type="AlphaFoldDB" id="A0AAV7VAZ3"/>
<comment type="caution">
    <text evidence="2">The sequence shown here is derived from an EMBL/GenBank/DDBJ whole genome shotgun (WGS) entry which is preliminary data.</text>
</comment>